<dbReference type="GO" id="GO:0005886">
    <property type="term" value="C:plasma membrane"/>
    <property type="evidence" value="ECO:0007669"/>
    <property type="project" value="UniProtKB-SubCell"/>
</dbReference>
<dbReference type="GO" id="GO:0008289">
    <property type="term" value="F:lipid binding"/>
    <property type="evidence" value="ECO:0007669"/>
    <property type="project" value="UniProtKB-KW"/>
</dbReference>
<keyword evidence="7" id="KW-0106">Calcium</keyword>
<evidence type="ECO:0000256" key="10">
    <source>
        <dbReference type="ARBA" id="ARBA00023242"/>
    </source>
</evidence>
<keyword evidence="10" id="KW-0539">Nucleus</keyword>
<sequence>MDNCLGLLKIHVQRGVNLAIRDSRSSDPYVIFKLGKHKVKTRVVKKNVNPEWNEILTLSVSDPNTPVKLFVYDRDTFSFDDKMGDAEFEIGPYFNVVKMGLTGLPNRTIISKVQPNRKNCLAEESPIYISNGKVVQDIVLRLRNVECGEIELQLQWKLKTRVIKGNVNPEWNECFNISASDPHVPINLCVYDKDTFSFDDKMGEVDIDVGPFLKALKMQLQGVPDGITVAKVQPTKQNCLTEESSIVWSGGKLVQSMILRLRNVECGEVELQLRSD</sequence>
<dbReference type="CDD" id="cd00030">
    <property type="entry name" value="C2"/>
    <property type="match status" value="1"/>
</dbReference>
<dbReference type="PANTHER" id="PTHR45933">
    <property type="entry name" value="PROTEIN C2-DOMAIN ABA-RELATED 4"/>
    <property type="match status" value="1"/>
</dbReference>
<evidence type="ECO:0000313" key="17">
    <source>
        <dbReference type="Proteomes" id="UP000583929"/>
    </source>
</evidence>
<evidence type="ECO:0000259" key="12">
    <source>
        <dbReference type="PROSITE" id="PS50004"/>
    </source>
</evidence>
<keyword evidence="3" id="KW-0343">GTPase activation</keyword>
<name>A0A7J6FQX9_CANSA</name>
<dbReference type="Gene3D" id="2.60.40.150">
    <property type="entry name" value="C2 domain"/>
    <property type="match status" value="2"/>
</dbReference>
<dbReference type="Proteomes" id="UP000525078">
    <property type="component" value="Unassembled WGS sequence"/>
</dbReference>
<dbReference type="Proteomes" id="UP000583929">
    <property type="component" value="Unassembled WGS sequence"/>
</dbReference>
<reference evidence="16 17" key="1">
    <citation type="journal article" date="2020" name="bioRxiv">
        <title>Sequence and annotation of 42 cannabis genomes reveals extensive copy number variation in cannabinoid synthesis and pathogen resistance genes.</title>
        <authorList>
            <person name="Mckernan K.J."/>
            <person name="Helbert Y."/>
            <person name="Kane L.T."/>
            <person name="Ebling H."/>
            <person name="Zhang L."/>
            <person name="Liu B."/>
            <person name="Eaton Z."/>
            <person name="Mclaughlin S."/>
            <person name="Kingan S."/>
            <person name="Baybayan P."/>
            <person name="Concepcion G."/>
            <person name="Jordan M."/>
            <person name="Riva A."/>
            <person name="Barbazuk W."/>
            <person name="Harkins T."/>
        </authorList>
    </citation>
    <scope>NUCLEOTIDE SEQUENCE [LARGE SCALE GENOMIC DNA]</scope>
    <source>
        <strain evidence="16 17">cv. Jamaican Lion 4</strain>
        <strain evidence="14">Father</strain>
        <strain evidence="15">Mother</strain>
        <tissue evidence="14">Leaf</tissue>
    </source>
</reference>
<evidence type="ECO:0000256" key="11">
    <source>
        <dbReference type="ARBA" id="ARBA00024037"/>
    </source>
</evidence>
<evidence type="ECO:0000313" key="13">
    <source>
        <dbReference type="EMBL" id="KAF4346422.1"/>
    </source>
</evidence>
<accession>A0A7J6FQX9</accession>
<dbReference type="GO" id="GO:0009738">
    <property type="term" value="P:abscisic acid-activated signaling pathway"/>
    <property type="evidence" value="ECO:0007669"/>
    <property type="project" value="UniProtKB-KW"/>
</dbReference>
<dbReference type="InterPro" id="IPR035892">
    <property type="entry name" value="C2_domain_sf"/>
</dbReference>
<comment type="subcellular location">
    <subcellularLocation>
        <location evidence="2">Cell membrane</location>
    </subcellularLocation>
    <subcellularLocation>
        <location evidence="1">Nucleus</location>
    </subcellularLocation>
</comment>
<evidence type="ECO:0000256" key="9">
    <source>
        <dbReference type="ARBA" id="ARBA00023136"/>
    </source>
</evidence>
<keyword evidence="9" id="KW-0472">Membrane</keyword>
<dbReference type="EMBL" id="JAATIQ010001012">
    <property type="protein sequence ID" value="KAF4346422.1"/>
    <property type="molecule type" value="Genomic_DNA"/>
</dbReference>
<proteinExistence type="inferred from homology"/>
<evidence type="ECO:0000256" key="7">
    <source>
        <dbReference type="ARBA" id="ARBA00022837"/>
    </source>
</evidence>
<dbReference type="GO" id="GO:0005096">
    <property type="term" value="F:GTPase activator activity"/>
    <property type="evidence" value="ECO:0007669"/>
    <property type="project" value="UniProtKB-KW"/>
</dbReference>
<dbReference type="Pfam" id="PF00168">
    <property type="entry name" value="C2"/>
    <property type="match status" value="2"/>
</dbReference>
<dbReference type="InterPro" id="IPR000008">
    <property type="entry name" value="C2_dom"/>
</dbReference>
<dbReference type="GO" id="GO:0046872">
    <property type="term" value="F:metal ion binding"/>
    <property type="evidence" value="ECO:0007669"/>
    <property type="project" value="UniProtKB-KW"/>
</dbReference>
<evidence type="ECO:0000256" key="5">
    <source>
        <dbReference type="ARBA" id="ARBA00022682"/>
    </source>
</evidence>
<comment type="caution">
    <text evidence="14">The sequence shown here is derived from an EMBL/GenBank/DDBJ whole genome shotgun (WGS) entry which is preliminary data.</text>
</comment>
<gene>
    <name evidence="15" type="ORF">F8388_000650</name>
    <name evidence="14" type="ORF">G4B88_008838</name>
    <name evidence="13" type="ORF">G4B88_012599</name>
</gene>
<organism evidence="14 17">
    <name type="scientific">Cannabis sativa</name>
    <name type="common">Hemp</name>
    <name type="synonym">Marijuana</name>
    <dbReference type="NCBI Taxonomy" id="3483"/>
    <lineage>
        <taxon>Eukaryota</taxon>
        <taxon>Viridiplantae</taxon>
        <taxon>Streptophyta</taxon>
        <taxon>Embryophyta</taxon>
        <taxon>Tracheophyta</taxon>
        <taxon>Spermatophyta</taxon>
        <taxon>Magnoliopsida</taxon>
        <taxon>eudicotyledons</taxon>
        <taxon>Gunneridae</taxon>
        <taxon>Pentapetalae</taxon>
        <taxon>rosids</taxon>
        <taxon>fabids</taxon>
        <taxon>Rosales</taxon>
        <taxon>Cannabaceae</taxon>
        <taxon>Cannabis</taxon>
    </lineage>
</organism>
<evidence type="ECO:0000256" key="1">
    <source>
        <dbReference type="ARBA" id="ARBA00004123"/>
    </source>
</evidence>
<feature type="domain" description="C2" evidence="12">
    <location>
        <begin position="1"/>
        <end position="106"/>
    </location>
</feature>
<evidence type="ECO:0000313" key="14">
    <source>
        <dbReference type="EMBL" id="KAF4373045.1"/>
    </source>
</evidence>
<evidence type="ECO:0000256" key="6">
    <source>
        <dbReference type="ARBA" id="ARBA00022723"/>
    </source>
</evidence>
<protein>
    <recommendedName>
        <fullName evidence="12">C2 domain-containing protein</fullName>
    </recommendedName>
</protein>
<evidence type="ECO:0000256" key="8">
    <source>
        <dbReference type="ARBA" id="ARBA00023121"/>
    </source>
</evidence>
<dbReference type="SMART" id="SM00239">
    <property type="entry name" value="C2"/>
    <property type="match status" value="2"/>
</dbReference>
<feature type="domain" description="C2" evidence="12">
    <location>
        <begin position="114"/>
        <end position="222"/>
    </location>
</feature>
<keyword evidence="17" id="KW-1185">Reference proteome</keyword>
<dbReference type="PROSITE" id="PS50004">
    <property type="entry name" value="C2"/>
    <property type="match status" value="2"/>
</dbReference>
<dbReference type="SUPFAM" id="SSF49562">
    <property type="entry name" value="C2 domain (Calcium/lipid-binding domain, CaLB)"/>
    <property type="match status" value="2"/>
</dbReference>
<keyword evidence="8" id="KW-0446">Lipid-binding</keyword>
<evidence type="ECO:0000256" key="3">
    <source>
        <dbReference type="ARBA" id="ARBA00022468"/>
    </source>
</evidence>
<evidence type="ECO:0000256" key="2">
    <source>
        <dbReference type="ARBA" id="ARBA00004236"/>
    </source>
</evidence>
<dbReference type="EMBL" id="JAATIP010000058">
    <property type="protein sequence ID" value="KAF4381956.1"/>
    <property type="molecule type" value="Genomic_DNA"/>
</dbReference>
<dbReference type="InterPro" id="IPR044562">
    <property type="entry name" value="CAR1-11"/>
</dbReference>
<keyword evidence="5" id="KW-0938">Abscisic acid signaling pathway</keyword>
<evidence type="ECO:0000313" key="16">
    <source>
        <dbReference type="Proteomes" id="UP000525078"/>
    </source>
</evidence>
<evidence type="ECO:0000313" key="15">
    <source>
        <dbReference type="EMBL" id="KAF4381956.1"/>
    </source>
</evidence>
<dbReference type="EMBL" id="JAATIQ010000181">
    <property type="protein sequence ID" value="KAF4373045.1"/>
    <property type="molecule type" value="Genomic_DNA"/>
</dbReference>
<dbReference type="AlphaFoldDB" id="A0A7J6FQX9"/>
<dbReference type="GO" id="GO:0005634">
    <property type="term" value="C:nucleus"/>
    <property type="evidence" value="ECO:0007669"/>
    <property type="project" value="UniProtKB-SubCell"/>
</dbReference>
<evidence type="ECO:0000256" key="4">
    <source>
        <dbReference type="ARBA" id="ARBA00022475"/>
    </source>
</evidence>
<keyword evidence="6" id="KW-0479">Metal-binding</keyword>
<keyword evidence="4" id="KW-1003">Cell membrane</keyword>
<dbReference type="PANTHER" id="PTHR45933:SF39">
    <property type="entry name" value="PROTEIN C2-DOMAIN ABA-RELATED 1-LIKE"/>
    <property type="match status" value="1"/>
</dbReference>
<dbReference type="CDD" id="cd04038">
    <property type="entry name" value="C2_ArfGAP"/>
    <property type="match status" value="1"/>
</dbReference>
<comment type="similarity">
    <text evidence="11">Belongs to the plant CAR protein family.</text>
</comment>